<dbReference type="Proteomes" id="UP000485058">
    <property type="component" value="Unassembled WGS sequence"/>
</dbReference>
<evidence type="ECO:0000313" key="3">
    <source>
        <dbReference type="Proteomes" id="UP000485058"/>
    </source>
</evidence>
<evidence type="ECO:0000313" key="2">
    <source>
        <dbReference type="EMBL" id="GFH08825.1"/>
    </source>
</evidence>
<reference evidence="2 3" key="1">
    <citation type="submission" date="2020-02" db="EMBL/GenBank/DDBJ databases">
        <title>Draft genome sequence of Haematococcus lacustris strain NIES-144.</title>
        <authorList>
            <person name="Morimoto D."/>
            <person name="Nakagawa S."/>
            <person name="Yoshida T."/>
            <person name="Sawayama S."/>
        </authorList>
    </citation>
    <scope>NUCLEOTIDE SEQUENCE [LARGE SCALE GENOMIC DNA]</scope>
    <source>
        <strain evidence="2 3">NIES-144</strain>
    </source>
</reference>
<accession>A0A699YHY4</accession>
<dbReference type="AlphaFoldDB" id="A0A699YHY4"/>
<feature type="compositionally biased region" description="Polar residues" evidence="1">
    <location>
        <begin position="75"/>
        <end position="88"/>
    </location>
</feature>
<name>A0A699YHY4_HAELA</name>
<comment type="caution">
    <text evidence="2">The sequence shown here is derived from an EMBL/GenBank/DDBJ whole genome shotgun (WGS) entry which is preliminary data.</text>
</comment>
<feature type="region of interest" description="Disordered" evidence="1">
    <location>
        <begin position="52"/>
        <end position="88"/>
    </location>
</feature>
<protein>
    <submittedName>
        <fullName evidence="2">Uncharacterized protein</fullName>
    </submittedName>
</protein>
<organism evidence="2 3">
    <name type="scientific">Haematococcus lacustris</name>
    <name type="common">Green alga</name>
    <name type="synonym">Haematococcus pluvialis</name>
    <dbReference type="NCBI Taxonomy" id="44745"/>
    <lineage>
        <taxon>Eukaryota</taxon>
        <taxon>Viridiplantae</taxon>
        <taxon>Chlorophyta</taxon>
        <taxon>core chlorophytes</taxon>
        <taxon>Chlorophyceae</taxon>
        <taxon>CS clade</taxon>
        <taxon>Chlamydomonadales</taxon>
        <taxon>Haematococcaceae</taxon>
        <taxon>Haematococcus</taxon>
    </lineage>
</organism>
<proteinExistence type="predicted"/>
<keyword evidence="3" id="KW-1185">Reference proteome</keyword>
<evidence type="ECO:0000256" key="1">
    <source>
        <dbReference type="SAM" id="MobiDB-lite"/>
    </source>
</evidence>
<gene>
    <name evidence="2" type="ORF">HaLaN_03856</name>
</gene>
<sequence length="88" mass="9095">MALYDIAAVLIPGGPLNWEGGVEWERPEGGRQGVQDRVAVVRLKGGEGRVGASMIGERVGPGGKTAGKGRVDSRAGSNTHVCSSPQQL</sequence>
<dbReference type="EMBL" id="BLLF01000187">
    <property type="protein sequence ID" value="GFH08825.1"/>
    <property type="molecule type" value="Genomic_DNA"/>
</dbReference>
<feature type="non-terminal residue" evidence="2">
    <location>
        <position position="1"/>
    </location>
</feature>